<dbReference type="PROSITE" id="PS51350">
    <property type="entry name" value="PTS_HPR_DOM"/>
    <property type="match status" value="1"/>
</dbReference>
<feature type="coiled-coil region" evidence="14">
    <location>
        <begin position="172"/>
        <end position="199"/>
    </location>
</feature>
<evidence type="ECO:0000256" key="5">
    <source>
        <dbReference type="ARBA" id="ARBA00012232"/>
    </source>
</evidence>
<dbReference type="GO" id="GO:0009401">
    <property type="term" value="P:phosphoenolpyruvate-dependent sugar phosphotransferase system"/>
    <property type="evidence" value="ECO:0007669"/>
    <property type="project" value="UniProtKB-KW"/>
</dbReference>
<evidence type="ECO:0000256" key="7">
    <source>
        <dbReference type="ARBA" id="ARBA00022490"/>
    </source>
</evidence>
<feature type="domain" description="HPr" evidence="15">
    <location>
        <begin position="1"/>
        <end position="88"/>
    </location>
</feature>
<organism evidence="16 17">
    <name type="scientific">Herpetosiphon aurantiacus (strain ATCC 23779 / DSM 785 / 114-95)</name>
    <dbReference type="NCBI Taxonomy" id="316274"/>
    <lineage>
        <taxon>Bacteria</taxon>
        <taxon>Bacillati</taxon>
        <taxon>Chloroflexota</taxon>
        <taxon>Chloroflexia</taxon>
        <taxon>Herpetosiphonales</taxon>
        <taxon>Herpetosiphonaceae</taxon>
        <taxon>Herpetosiphon</taxon>
    </lineage>
</organism>
<dbReference type="Pfam" id="PF00391">
    <property type="entry name" value="PEP-utilizers"/>
    <property type="match status" value="1"/>
</dbReference>
<dbReference type="InterPro" id="IPR040442">
    <property type="entry name" value="Pyrv_kinase-like_dom_sf"/>
</dbReference>
<dbReference type="SUPFAM" id="SSF51621">
    <property type="entry name" value="Phosphoenolpyruvate/pyruvate domain"/>
    <property type="match status" value="1"/>
</dbReference>
<evidence type="ECO:0000313" key="16">
    <source>
        <dbReference type="EMBL" id="ABX04172.1"/>
    </source>
</evidence>
<dbReference type="NCBIfam" id="TIGR01003">
    <property type="entry name" value="PTS_HPr_family"/>
    <property type="match status" value="1"/>
</dbReference>
<dbReference type="Pfam" id="PF02896">
    <property type="entry name" value="PEP-utilizers_C"/>
    <property type="match status" value="1"/>
</dbReference>
<dbReference type="HOGENOM" id="CLU_007308_3_3_0"/>
<dbReference type="Gene3D" id="3.20.20.60">
    <property type="entry name" value="Phosphoenolpyruvate-binding domains"/>
    <property type="match status" value="1"/>
</dbReference>
<dbReference type="InterPro" id="IPR006318">
    <property type="entry name" value="PTS_EI-like"/>
</dbReference>
<dbReference type="InterPro" id="IPR036618">
    <property type="entry name" value="PtsI_HPr-bd_sf"/>
</dbReference>
<dbReference type="GO" id="GO:0016301">
    <property type="term" value="F:kinase activity"/>
    <property type="evidence" value="ECO:0007669"/>
    <property type="project" value="UniProtKB-KW"/>
</dbReference>
<reference evidence="16 17" key="1">
    <citation type="journal article" date="2011" name="Stand. Genomic Sci.">
        <title>Complete genome sequence of the filamentous gliding predatory bacterium Herpetosiphon aurantiacus type strain (114-95(T)).</title>
        <authorList>
            <person name="Kiss H."/>
            <person name="Nett M."/>
            <person name="Domin N."/>
            <person name="Martin K."/>
            <person name="Maresca J.A."/>
            <person name="Copeland A."/>
            <person name="Lapidus A."/>
            <person name="Lucas S."/>
            <person name="Berry K.W."/>
            <person name="Glavina Del Rio T."/>
            <person name="Dalin E."/>
            <person name="Tice H."/>
            <person name="Pitluck S."/>
            <person name="Richardson P."/>
            <person name="Bruce D."/>
            <person name="Goodwin L."/>
            <person name="Han C."/>
            <person name="Detter J.C."/>
            <person name="Schmutz J."/>
            <person name="Brettin T."/>
            <person name="Land M."/>
            <person name="Hauser L."/>
            <person name="Kyrpides N.C."/>
            <person name="Ivanova N."/>
            <person name="Goker M."/>
            <person name="Woyke T."/>
            <person name="Klenk H.P."/>
            <person name="Bryant D.A."/>
        </authorList>
    </citation>
    <scope>NUCLEOTIDE SEQUENCE [LARGE SCALE GENOMIC DNA]</scope>
    <source>
        <strain evidence="17">ATCC 23779 / DSM 785 / 114-95</strain>
    </source>
</reference>
<dbReference type="InterPro" id="IPR036637">
    <property type="entry name" value="Phosphohistidine_dom_sf"/>
</dbReference>
<dbReference type="InterPro" id="IPR002114">
    <property type="entry name" value="PTS_HPr_Ser_P_site"/>
</dbReference>
<dbReference type="SUPFAM" id="SSF52009">
    <property type="entry name" value="Phosphohistidine domain"/>
    <property type="match status" value="1"/>
</dbReference>
<comment type="catalytic activity">
    <reaction evidence="1">
        <text>L-histidyl-[protein] + phosphoenolpyruvate = N(pros)-phospho-L-histidyl-[protein] + pyruvate</text>
        <dbReference type="Rhea" id="RHEA:23880"/>
        <dbReference type="Rhea" id="RHEA-COMP:9745"/>
        <dbReference type="Rhea" id="RHEA-COMP:9746"/>
        <dbReference type="ChEBI" id="CHEBI:15361"/>
        <dbReference type="ChEBI" id="CHEBI:29979"/>
        <dbReference type="ChEBI" id="CHEBI:58702"/>
        <dbReference type="ChEBI" id="CHEBI:64837"/>
        <dbReference type="EC" id="2.7.3.9"/>
    </reaction>
</comment>
<dbReference type="PROSITE" id="PS00589">
    <property type="entry name" value="PTS_HPR_SER"/>
    <property type="match status" value="1"/>
</dbReference>
<dbReference type="InterPro" id="IPR008731">
    <property type="entry name" value="PTS_EIN"/>
</dbReference>
<keyword evidence="12" id="KW-0418">Kinase</keyword>
<evidence type="ECO:0000256" key="8">
    <source>
        <dbReference type="ARBA" id="ARBA00022597"/>
    </source>
</evidence>
<dbReference type="Pfam" id="PF05524">
    <property type="entry name" value="PEP-utilisers_N"/>
    <property type="match status" value="1"/>
</dbReference>
<dbReference type="InterPro" id="IPR023151">
    <property type="entry name" value="PEP_util_CS"/>
</dbReference>
<evidence type="ECO:0000256" key="9">
    <source>
        <dbReference type="ARBA" id="ARBA00022679"/>
    </source>
</evidence>
<dbReference type="InterPro" id="IPR018274">
    <property type="entry name" value="PEP_util_AS"/>
</dbReference>
<dbReference type="PROSITE" id="PS00742">
    <property type="entry name" value="PEP_ENZYMES_2"/>
    <property type="match status" value="1"/>
</dbReference>
<keyword evidence="14" id="KW-0175">Coiled coil</keyword>
<evidence type="ECO:0000256" key="4">
    <source>
        <dbReference type="ARBA" id="ARBA00007837"/>
    </source>
</evidence>
<comment type="similarity">
    <text evidence="4">Belongs to the PEP-utilizing enzyme family.</text>
</comment>
<keyword evidence="6" id="KW-0813">Transport</keyword>
<keyword evidence="17" id="KW-1185">Reference proteome</keyword>
<dbReference type="BioCyc" id="HAUR316274:GHYA-1552-MONOMER"/>
<evidence type="ECO:0000256" key="10">
    <source>
        <dbReference type="ARBA" id="ARBA00022683"/>
    </source>
</evidence>
<dbReference type="Proteomes" id="UP000000787">
    <property type="component" value="Chromosome"/>
</dbReference>
<dbReference type="eggNOG" id="COG1080">
    <property type="taxonomic scope" value="Bacteria"/>
</dbReference>
<gene>
    <name evidence="16" type="ordered locus">Haur_1528</name>
</gene>
<dbReference type="AlphaFoldDB" id="A9B4K7"/>
<dbReference type="GO" id="GO:0005737">
    <property type="term" value="C:cytoplasm"/>
    <property type="evidence" value="ECO:0007669"/>
    <property type="project" value="UniProtKB-SubCell"/>
</dbReference>
<evidence type="ECO:0000256" key="1">
    <source>
        <dbReference type="ARBA" id="ARBA00000683"/>
    </source>
</evidence>
<dbReference type="EMBL" id="CP000875">
    <property type="protein sequence ID" value="ABX04172.1"/>
    <property type="molecule type" value="Genomic_DNA"/>
</dbReference>
<dbReference type="STRING" id="316274.Haur_1528"/>
<dbReference type="InterPro" id="IPR008279">
    <property type="entry name" value="PEP-util_enz_mobile_dom"/>
</dbReference>
<dbReference type="InterPro" id="IPR000121">
    <property type="entry name" value="PEP_util_C"/>
</dbReference>
<evidence type="ECO:0000256" key="14">
    <source>
        <dbReference type="SAM" id="Coils"/>
    </source>
</evidence>
<dbReference type="Gene3D" id="3.30.1340.10">
    <property type="entry name" value="HPr-like"/>
    <property type="match status" value="1"/>
</dbReference>
<comment type="cofactor">
    <cofactor evidence="2">
        <name>Mg(2+)</name>
        <dbReference type="ChEBI" id="CHEBI:18420"/>
    </cofactor>
</comment>
<sequence>MQELDLVIHNSAGLHARPARVLVDLAKQFKSTISIRAGGKRVNAKSMIALLTLGVVCGQAIQIEINGEDEAAAAEAITTAVHEGLGEGHGTPAANSVNDALVAARNGHANLNGHAKLETTVAVAEPPPAPAPTRAEPLKAGAIIQGIAGAPGIAVGTILRYERARIEISHRFSGVDNELQRLQAALTTAQQQLVALREQVLLRADASEAAIFDVHRDILADPALLEAVHGSIGAGQGAEVAWQQVINQQANAIAQLNDALLAERSSDIRDVGDRVLRLLVGAEASTLDAHWAKANQPMIVVAYDLTPSETAAFDPAKVLGFCTAVGGPNAHTAILARALGLPAVISAGPSVLELATGTEVILDGTAGTLLICPAPEAIVAAKTAQQREREHQAWAMRSANEPATTVDGQHIEVVANIGGLSEAQQATTLGADGVGLLRTEFLFLERTQAPTEDEQFATYREIAQAMGDAPVIVRTLDIGGDKPLPYLALPAEENPFLGERGIRLCLAHPELLQTQLRAILRAASFGRLRIMFPMIADAGELRAAKAEIERIRNELQVAPIEIGIMIEVPSAALMTDILAAEVDFFSIGTNDLTQYTLAMDRTHPTLAAQADGLHPAVLRLIARTVEAAHAAGKWVGVCGELGADPQAVPILVGLGVDELSVSVPAIPTVKAQIRALNFAQCQTSARRALVCATAAEVRQGAFD</sequence>
<keyword evidence="7" id="KW-0963">Cytoplasm</keyword>
<protein>
    <recommendedName>
        <fullName evidence="5">phosphoenolpyruvate--protein phosphotransferase</fullName>
        <ecNumber evidence="5">2.7.3.9</ecNumber>
    </recommendedName>
</protein>
<dbReference type="PANTHER" id="PTHR46244">
    <property type="entry name" value="PHOSPHOENOLPYRUVATE-PROTEIN PHOSPHOTRANSFERASE"/>
    <property type="match status" value="1"/>
</dbReference>
<dbReference type="Pfam" id="PF00381">
    <property type="entry name" value="PTS-HPr"/>
    <property type="match status" value="1"/>
</dbReference>
<dbReference type="GO" id="GO:0046872">
    <property type="term" value="F:metal ion binding"/>
    <property type="evidence" value="ECO:0007669"/>
    <property type="project" value="UniProtKB-KW"/>
</dbReference>
<keyword evidence="13" id="KW-0460">Magnesium</keyword>
<dbReference type="Gene3D" id="1.10.274.10">
    <property type="entry name" value="PtsI, HPr-binding domain"/>
    <property type="match status" value="1"/>
</dbReference>
<dbReference type="CDD" id="cd00367">
    <property type="entry name" value="PTS-HPr_like"/>
    <property type="match status" value="1"/>
</dbReference>
<evidence type="ECO:0000256" key="6">
    <source>
        <dbReference type="ARBA" id="ARBA00022448"/>
    </source>
</evidence>
<dbReference type="PRINTS" id="PR00107">
    <property type="entry name" value="PHOSPHOCPHPR"/>
</dbReference>
<dbReference type="InterPro" id="IPR000032">
    <property type="entry name" value="HPr-like"/>
</dbReference>
<dbReference type="PANTHER" id="PTHR46244:SF6">
    <property type="entry name" value="PHOSPHOENOLPYRUVATE-PROTEIN PHOSPHOTRANSFERASE"/>
    <property type="match status" value="1"/>
</dbReference>
<dbReference type="InterPro" id="IPR050499">
    <property type="entry name" value="PEP-utilizing_PTS_enzyme"/>
</dbReference>
<dbReference type="InterPro" id="IPR035895">
    <property type="entry name" value="HPr-like_sf"/>
</dbReference>
<keyword evidence="9" id="KW-0808">Transferase</keyword>
<dbReference type="InParanoid" id="A9B4K7"/>
<evidence type="ECO:0000256" key="11">
    <source>
        <dbReference type="ARBA" id="ARBA00022723"/>
    </source>
</evidence>
<keyword evidence="10" id="KW-0598">Phosphotransferase system</keyword>
<evidence type="ECO:0000313" key="17">
    <source>
        <dbReference type="Proteomes" id="UP000000787"/>
    </source>
</evidence>
<dbReference type="PROSITE" id="PS00370">
    <property type="entry name" value="PEP_ENZYMES_PHOS_SITE"/>
    <property type="match status" value="1"/>
</dbReference>
<evidence type="ECO:0000256" key="2">
    <source>
        <dbReference type="ARBA" id="ARBA00001946"/>
    </source>
</evidence>
<dbReference type="NCBIfam" id="TIGR01417">
    <property type="entry name" value="PTS_I_fam"/>
    <property type="match status" value="1"/>
</dbReference>
<dbReference type="KEGG" id="hau:Haur_1528"/>
<evidence type="ECO:0000259" key="15">
    <source>
        <dbReference type="PROSITE" id="PS51350"/>
    </source>
</evidence>
<dbReference type="PRINTS" id="PR01736">
    <property type="entry name" value="PHPHTRNFRASE"/>
</dbReference>
<evidence type="ECO:0000256" key="12">
    <source>
        <dbReference type="ARBA" id="ARBA00022777"/>
    </source>
</evidence>
<accession>A9B4K7</accession>
<keyword evidence="8" id="KW-0762">Sugar transport</keyword>
<dbReference type="Gene3D" id="3.50.30.10">
    <property type="entry name" value="Phosphohistidine domain"/>
    <property type="match status" value="1"/>
</dbReference>
<dbReference type="EC" id="2.7.3.9" evidence="5"/>
<proteinExistence type="inferred from homology"/>
<dbReference type="InterPro" id="IPR015813">
    <property type="entry name" value="Pyrv/PenolPyrv_kinase-like_dom"/>
</dbReference>
<dbReference type="SUPFAM" id="SSF47831">
    <property type="entry name" value="Enzyme I of the PEP:sugar phosphotransferase system HPr-binding (sub)domain"/>
    <property type="match status" value="1"/>
</dbReference>
<dbReference type="FunCoup" id="A9B4K7">
    <property type="interactions" value="375"/>
</dbReference>
<dbReference type="GO" id="GO:0008965">
    <property type="term" value="F:phosphoenolpyruvate-protein phosphotransferase activity"/>
    <property type="evidence" value="ECO:0007669"/>
    <property type="project" value="UniProtKB-EC"/>
</dbReference>
<name>A9B4K7_HERA2</name>
<dbReference type="SUPFAM" id="SSF55594">
    <property type="entry name" value="HPr-like"/>
    <property type="match status" value="1"/>
</dbReference>
<comment type="subcellular location">
    <subcellularLocation>
        <location evidence="3">Cytoplasm</location>
    </subcellularLocation>
</comment>
<evidence type="ECO:0000256" key="13">
    <source>
        <dbReference type="ARBA" id="ARBA00022842"/>
    </source>
</evidence>
<keyword evidence="11" id="KW-0479">Metal-binding</keyword>
<evidence type="ECO:0000256" key="3">
    <source>
        <dbReference type="ARBA" id="ARBA00004496"/>
    </source>
</evidence>